<keyword evidence="4" id="KW-0732">Signal</keyword>
<evidence type="ECO:0000259" key="5">
    <source>
        <dbReference type="SMART" id="SM00060"/>
    </source>
</evidence>
<feature type="signal peptide" evidence="4">
    <location>
        <begin position="1"/>
        <end position="22"/>
    </location>
</feature>
<gene>
    <name evidence="6" type="ORF">Pa4123_75800</name>
</gene>
<feature type="compositionally biased region" description="Basic and acidic residues" evidence="3">
    <location>
        <begin position="108"/>
        <end position="121"/>
    </location>
</feature>
<evidence type="ECO:0000313" key="7">
    <source>
        <dbReference type="Proteomes" id="UP001144280"/>
    </source>
</evidence>
<evidence type="ECO:0000256" key="3">
    <source>
        <dbReference type="SAM" id="MobiDB-lite"/>
    </source>
</evidence>
<dbReference type="SUPFAM" id="SSF50370">
    <property type="entry name" value="Ricin B-like lectins"/>
    <property type="match status" value="1"/>
</dbReference>
<dbReference type="Gene3D" id="2.80.10.50">
    <property type="match status" value="1"/>
</dbReference>
<keyword evidence="2" id="KW-0624">Polysaccharide degradation</keyword>
<dbReference type="EMBL" id="BSDI01000058">
    <property type="protein sequence ID" value="GLI02302.1"/>
    <property type="molecule type" value="Genomic_DNA"/>
</dbReference>
<dbReference type="RefSeq" id="WP_281903794.1">
    <property type="nucleotide sequence ID" value="NZ_BSDI01000058.1"/>
</dbReference>
<keyword evidence="7" id="KW-1185">Reference proteome</keyword>
<dbReference type="CDD" id="cd00161">
    <property type="entry name" value="beta-trefoil_Ricin-like"/>
    <property type="match status" value="1"/>
</dbReference>
<feature type="chain" id="PRO_5047126458" description="Fibronectin type-III domain-containing protein" evidence="4">
    <location>
        <begin position="23"/>
        <end position="679"/>
    </location>
</feature>
<dbReference type="Pfam" id="PF14200">
    <property type="entry name" value="RicinB_lectin_2"/>
    <property type="match status" value="1"/>
</dbReference>
<dbReference type="SUPFAM" id="SSF55486">
    <property type="entry name" value="Metalloproteases ('zincins'), catalytic domain"/>
    <property type="match status" value="1"/>
</dbReference>
<reference evidence="6" key="1">
    <citation type="submission" date="2022-12" db="EMBL/GenBank/DDBJ databases">
        <title>New Phytohabitans aurantiacus sp. RD004123 nov., an actinomycete isolated from soil.</title>
        <authorList>
            <person name="Triningsih D.W."/>
            <person name="Harunari E."/>
            <person name="Igarashi Y."/>
        </authorList>
    </citation>
    <scope>NUCLEOTIDE SEQUENCE</scope>
    <source>
        <strain evidence="6">RD004123</strain>
    </source>
</reference>
<evidence type="ECO:0000256" key="1">
    <source>
        <dbReference type="ARBA" id="ARBA00023295"/>
    </source>
</evidence>
<comment type="caution">
    <text evidence="6">The sequence shown here is derived from an EMBL/GenBank/DDBJ whole genome shotgun (WGS) entry which is preliminary data.</text>
</comment>
<sequence>MATVLLGAGVLAVPTALGSAWAPWSDPVSTSGFGPGADPIKAVPADDPAAGLVYRGLTAAKKGSPCAGGYEVGDRNTCSHGPDAAPPGLSVAGDVAPIAPAAPAPKLPKRDSTTPSEKDVVQDEGGSLAGGSAFNGGVALAADAAPAAAAEVGPHGVVCDGDGVSGKRVQVLYVYGTGTASRFAEYLASFRKWAAGVDTIYDASAQETGGSRHIRYVTTADCEVDVREVEIAAASMNDFNATISALKGLGFNRTDRKYMIFGESRVYCGIGSFAGDDRAGTANRSNGGPSYGRNDSGCWNAGVAAHELGHNLGAVNNSAPNSSKAGHCVDEYDVMCYKDAEGTVLRTVCTDRAHDQRLDCNHDDYYHSSPSPGSYLATHWNVADNQFLIRDQGTTTPTPAPTTAPPSPSPSTPRPPTPTPSVPVPTTAAPPSPTTPAPTTPAPSSPAPPTASPTATANPAGTLRISDVTATSARLAWDAAAAGTRYGVALNGRVLGWTTATGVRVTGLRAGTTYQAQIVLRGTGSATVPHTAPATIATPAAAQPAAGSWFVLGNALTGTAAELYGARTADGTPLVSQRRAGTASQLWKLESAGDDTFLLRAKASGKCASGAPVAGTPVVQQDCASAQRWRLKRAADGTVALTTASGDLVLGLGGQRYAGQRLLVLQKPGAARYQAWVTM</sequence>
<feature type="compositionally biased region" description="Pro residues" evidence="3">
    <location>
        <begin position="398"/>
        <end position="451"/>
    </location>
</feature>
<protein>
    <recommendedName>
        <fullName evidence="5">Fibronectin type-III domain-containing protein</fullName>
    </recommendedName>
</protein>
<dbReference type="Gene3D" id="2.60.40.10">
    <property type="entry name" value="Immunoglobulins"/>
    <property type="match status" value="1"/>
</dbReference>
<organism evidence="6 7">
    <name type="scientific">Phytohabitans aurantiacus</name>
    <dbReference type="NCBI Taxonomy" id="3016789"/>
    <lineage>
        <taxon>Bacteria</taxon>
        <taxon>Bacillati</taxon>
        <taxon>Actinomycetota</taxon>
        <taxon>Actinomycetes</taxon>
        <taxon>Micromonosporales</taxon>
        <taxon>Micromonosporaceae</taxon>
    </lineage>
</organism>
<dbReference type="PROSITE" id="PS50231">
    <property type="entry name" value="RICIN_B_LECTIN"/>
    <property type="match status" value="1"/>
</dbReference>
<dbReference type="InterPro" id="IPR000772">
    <property type="entry name" value="Ricin_B_lectin"/>
</dbReference>
<dbReference type="SUPFAM" id="SSF49265">
    <property type="entry name" value="Fibronectin type III"/>
    <property type="match status" value="1"/>
</dbReference>
<dbReference type="Proteomes" id="UP001144280">
    <property type="component" value="Unassembled WGS sequence"/>
</dbReference>
<dbReference type="PANTHER" id="PTHR24216:SF65">
    <property type="entry name" value="PAXILLIN-LIKE PROTEIN 1"/>
    <property type="match status" value="1"/>
</dbReference>
<dbReference type="PANTHER" id="PTHR24216">
    <property type="entry name" value="PAXILLIN-RELATED"/>
    <property type="match status" value="1"/>
</dbReference>
<dbReference type="InterPro" id="IPR035992">
    <property type="entry name" value="Ricin_B-like_lectins"/>
</dbReference>
<evidence type="ECO:0000256" key="4">
    <source>
        <dbReference type="SAM" id="SignalP"/>
    </source>
</evidence>
<keyword evidence="2" id="KW-0119">Carbohydrate metabolism</keyword>
<dbReference type="InterPro" id="IPR003961">
    <property type="entry name" value="FN3_dom"/>
</dbReference>
<dbReference type="SMART" id="SM00060">
    <property type="entry name" value="FN3"/>
    <property type="match status" value="1"/>
</dbReference>
<feature type="region of interest" description="Disordered" evidence="3">
    <location>
        <begin position="391"/>
        <end position="462"/>
    </location>
</feature>
<dbReference type="InterPro" id="IPR036116">
    <property type="entry name" value="FN3_sf"/>
</dbReference>
<feature type="region of interest" description="Disordered" evidence="3">
    <location>
        <begin position="100"/>
        <end position="127"/>
    </location>
</feature>
<dbReference type="InterPro" id="IPR013783">
    <property type="entry name" value="Ig-like_fold"/>
</dbReference>
<name>A0ABQ5R820_9ACTN</name>
<keyword evidence="1" id="KW-0326">Glycosidase</keyword>
<feature type="domain" description="Fibronectin type-III" evidence="5">
    <location>
        <begin position="457"/>
        <end position="527"/>
    </location>
</feature>
<proteinExistence type="predicted"/>
<evidence type="ECO:0000313" key="6">
    <source>
        <dbReference type="EMBL" id="GLI02302.1"/>
    </source>
</evidence>
<evidence type="ECO:0000256" key="2">
    <source>
        <dbReference type="ARBA" id="ARBA00023326"/>
    </source>
</evidence>
<keyword evidence="1" id="KW-0378">Hydrolase</keyword>
<accession>A0ABQ5R820</accession>